<dbReference type="SUPFAM" id="SSF56801">
    <property type="entry name" value="Acetyl-CoA synthetase-like"/>
    <property type="match status" value="1"/>
</dbReference>
<dbReference type="InterPro" id="IPR020806">
    <property type="entry name" value="PKS_PP-bd"/>
</dbReference>
<sequence>QDAPPAIGRPLGNVQVFVLDGFLKPAPVGAVGELYVAGAGLARGYTGRPAPTAERFVACPFAPGARMYRTGDLARWTAGGLLEFAGRADEQVKVRGFRVEPGEVEAVLARHQSVRRAAVVAREDRPGEPRLVAYVVPADATPTAGGPSIAPEEFDGAALEEFARTLLPDYMIPAAVVAMEALPLTANGKLDRAALPAPETAGRTAGRVPETPAETLVSSLFGEVLGVAGVSAEDGFFELGGDSLLAMRLLGRVRSVLDVTVSIRELFGAPTVAGVARLIERARSADGSVLVRQVRPAVLPLSFAQQRMWFLNRVGDDPAAAAAYNLPLALRISG</sequence>
<dbReference type="PROSITE" id="PS50075">
    <property type="entry name" value="CARRIER"/>
    <property type="match status" value="1"/>
</dbReference>
<dbReference type="InterPro" id="IPR042099">
    <property type="entry name" value="ANL_N_sf"/>
</dbReference>
<keyword evidence="3" id="KW-0597">Phosphoprotein</keyword>
<dbReference type="Pfam" id="PF00550">
    <property type="entry name" value="PP-binding"/>
    <property type="match status" value="1"/>
</dbReference>
<comment type="caution">
    <text evidence="5">The sequence shown here is derived from an EMBL/GenBank/DDBJ whole genome shotgun (WGS) entry which is preliminary data.</text>
</comment>
<reference evidence="5 6" key="1">
    <citation type="submission" date="2015-07" db="EMBL/GenBank/DDBJ databases">
        <authorList>
            <person name="Ju K.-S."/>
            <person name="Doroghazi J.R."/>
            <person name="Metcalf W.W."/>
        </authorList>
    </citation>
    <scope>NUCLEOTIDE SEQUENCE [LARGE SCALE GENOMIC DNA]</scope>
    <source>
        <strain evidence="5 6">NRRL B-3589</strain>
    </source>
</reference>
<gene>
    <name evidence="5" type="ORF">ADK38_43495</name>
</gene>
<evidence type="ECO:0000256" key="3">
    <source>
        <dbReference type="ARBA" id="ARBA00022553"/>
    </source>
</evidence>
<dbReference type="Gene3D" id="3.30.559.10">
    <property type="entry name" value="Chloramphenicol acetyltransferase-like domain"/>
    <property type="match status" value="1"/>
</dbReference>
<dbReference type="InterPro" id="IPR023213">
    <property type="entry name" value="CAT-like_dom_sf"/>
</dbReference>
<evidence type="ECO:0000313" key="5">
    <source>
        <dbReference type="EMBL" id="KOG55773.1"/>
    </source>
</evidence>
<dbReference type="Gene3D" id="1.10.1200.10">
    <property type="entry name" value="ACP-like"/>
    <property type="match status" value="1"/>
</dbReference>
<dbReference type="InterPro" id="IPR045851">
    <property type="entry name" value="AMP-bd_C_sf"/>
</dbReference>
<feature type="non-terminal residue" evidence="5">
    <location>
        <position position="1"/>
    </location>
</feature>
<dbReference type="InterPro" id="IPR009081">
    <property type="entry name" value="PP-bd_ACP"/>
</dbReference>
<evidence type="ECO:0000256" key="1">
    <source>
        <dbReference type="ARBA" id="ARBA00001957"/>
    </source>
</evidence>
<dbReference type="SMART" id="SM00823">
    <property type="entry name" value="PKS_PP"/>
    <property type="match status" value="1"/>
</dbReference>
<dbReference type="SUPFAM" id="SSF47336">
    <property type="entry name" value="ACP-like"/>
    <property type="match status" value="1"/>
</dbReference>
<feature type="domain" description="Carrier" evidence="4">
    <location>
        <begin position="208"/>
        <end position="283"/>
    </location>
</feature>
<evidence type="ECO:0000259" key="4">
    <source>
        <dbReference type="PROSITE" id="PS50075"/>
    </source>
</evidence>
<keyword evidence="6" id="KW-1185">Reference proteome</keyword>
<organism evidence="5 6">
    <name type="scientific">Streptomyces varsoviensis</name>
    <dbReference type="NCBI Taxonomy" id="67373"/>
    <lineage>
        <taxon>Bacteria</taxon>
        <taxon>Bacillati</taxon>
        <taxon>Actinomycetota</taxon>
        <taxon>Actinomycetes</taxon>
        <taxon>Kitasatosporales</taxon>
        <taxon>Streptomycetaceae</taxon>
        <taxon>Streptomyces</taxon>
    </lineage>
</organism>
<name>A0ABR5IST8_9ACTN</name>
<dbReference type="PANTHER" id="PTHR45527:SF14">
    <property type="entry name" value="PLIPASTATIN SYNTHASE SUBUNIT B"/>
    <property type="match status" value="1"/>
</dbReference>
<keyword evidence="2" id="KW-0596">Phosphopantetheine</keyword>
<accession>A0ABR5IST8</accession>
<protein>
    <recommendedName>
        <fullName evidence="4">Carrier domain-containing protein</fullName>
    </recommendedName>
</protein>
<dbReference type="Pfam" id="PF13193">
    <property type="entry name" value="AMP-binding_C"/>
    <property type="match status" value="1"/>
</dbReference>
<evidence type="ECO:0000256" key="2">
    <source>
        <dbReference type="ARBA" id="ARBA00022450"/>
    </source>
</evidence>
<dbReference type="Gene3D" id="3.40.50.12780">
    <property type="entry name" value="N-terminal domain of ligase-like"/>
    <property type="match status" value="1"/>
</dbReference>
<dbReference type="EMBL" id="LGUT01004256">
    <property type="protein sequence ID" value="KOG55773.1"/>
    <property type="molecule type" value="Genomic_DNA"/>
</dbReference>
<proteinExistence type="predicted"/>
<dbReference type="InterPro" id="IPR025110">
    <property type="entry name" value="AMP-bd_C"/>
</dbReference>
<feature type="non-terminal residue" evidence="5">
    <location>
        <position position="334"/>
    </location>
</feature>
<dbReference type="Proteomes" id="UP000037020">
    <property type="component" value="Unassembled WGS sequence"/>
</dbReference>
<evidence type="ECO:0000313" key="6">
    <source>
        <dbReference type="Proteomes" id="UP000037020"/>
    </source>
</evidence>
<dbReference type="PROSITE" id="PS00012">
    <property type="entry name" value="PHOSPHOPANTETHEINE"/>
    <property type="match status" value="1"/>
</dbReference>
<dbReference type="PANTHER" id="PTHR45527">
    <property type="entry name" value="NONRIBOSOMAL PEPTIDE SYNTHETASE"/>
    <property type="match status" value="1"/>
</dbReference>
<dbReference type="Gene3D" id="3.30.300.30">
    <property type="match status" value="1"/>
</dbReference>
<dbReference type="InterPro" id="IPR036736">
    <property type="entry name" value="ACP-like_sf"/>
</dbReference>
<comment type="cofactor">
    <cofactor evidence="1">
        <name>pantetheine 4'-phosphate</name>
        <dbReference type="ChEBI" id="CHEBI:47942"/>
    </cofactor>
</comment>
<dbReference type="InterPro" id="IPR006162">
    <property type="entry name" value="Ppantetheine_attach_site"/>
</dbReference>